<dbReference type="EMBL" id="CABFNB010000037">
    <property type="protein sequence ID" value="VTZ60103.1"/>
    <property type="molecule type" value="Genomic_DNA"/>
</dbReference>
<gene>
    <name evidence="1" type="ORF">EMEDMD4_1310097</name>
</gene>
<proteinExistence type="predicted"/>
<dbReference type="Proteomes" id="UP000507954">
    <property type="component" value="Unassembled WGS sequence"/>
</dbReference>
<name>A0A508WS91_9HYPH</name>
<protein>
    <submittedName>
        <fullName evidence="1">Uncharacterized protein</fullName>
    </submittedName>
</protein>
<evidence type="ECO:0000313" key="1">
    <source>
        <dbReference type="EMBL" id="VTZ60103.1"/>
    </source>
</evidence>
<organism evidence="1">
    <name type="scientific">Sinorhizobium medicae</name>
    <dbReference type="NCBI Taxonomy" id="110321"/>
    <lineage>
        <taxon>Bacteria</taxon>
        <taxon>Pseudomonadati</taxon>
        <taxon>Pseudomonadota</taxon>
        <taxon>Alphaproteobacteria</taxon>
        <taxon>Hyphomicrobiales</taxon>
        <taxon>Rhizobiaceae</taxon>
        <taxon>Sinorhizobium/Ensifer group</taxon>
        <taxon>Sinorhizobium</taxon>
    </lineage>
</organism>
<reference evidence="1" key="1">
    <citation type="submission" date="2019-06" db="EMBL/GenBank/DDBJ databases">
        <authorList>
            <person name="Le Quere A."/>
            <person name="Colella S."/>
        </authorList>
    </citation>
    <scope>NUCLEOTIDE SEQUENCE</scope>
    <source>
        <strain evidence="1">EmedicaeMD41</strain>
    </source>
</reference>
<sequence>MADLHANPVYHVILLAILGKLGKMDLARAEREWLETNVPGFLENARNEVALRIHRPEDQLHFIEGLRQAGVSVPGK</sequence>
<accession>A0A508WS91</accession>
<dbReference type="AlphaFoldDB" id="A0A508WS91"/>